<keyword evidence="9" id="KW-0456">Lyase</keyword>
<evidence type="ECO:0000259" key="10">
    <source>
        <dbReference type="SMART" id="SM01192"/>
    </source>
</evidence>
<evidence type="ECO:0000256" key="7">
    <source>
        <dbReference type="ARBA" id="ARBA00022842"/>
    </source>
</evidence>
<dbReference type="PATRIC" id="fig|1618662.3.peg.372"/>
<comment type="similarity">
    <text evidence="3">Belongs to the enolase family.</text>
</comment>
<protein>
    <recommendedName>
        <fullName evidence="5">Enolase</fullName>
        <ecNumber evidence="4">4.2.1.11</ecNumber>
    </recommendedName>
</protein>
<dbReference type="UniPathway" id="UPA00109">
    <property type="reaction ID" value="UER00187"/>
</dbReference>
<evidence type="ECO:0000256" key="9">
    <source>
        <dbReference type="ARBA" id="ARBA00023239"/>
    </source>
</evidence>
<evidence type="ECO:0000256" key="1">
    <source>
        <dbReference type="ARBA" id="ARBA00001946"/>
    </source>
</evidence>
<dbReference type="SUPFAM" id="SSF51604">
    <property type="entry name" value="Enolase C-terminal domain-like"/>
    <property type="match status" value="1"/>
</dbReference>
<dbReference type="InterPro" id="IPR036849">
    <property type="entry name" value="Enolase-like_C_sf"/>
</dbReference>
<evidence type="ECO:0000256" key="8">
    <source>
        <dbReference type="ARBA" id="ARBA00023152"/>
    </source>
</evidence>
<organism evidence="11 12">
    <name type="scientific">Candidatus Jorgensenbacteria bacterium GW2011_GWA2_45_13</name>
    <dbReference type="NCBI Taxonomy" id="1618662"/>
    <lineage>
        <taxon>Bacteria</taxon>
        <taxon>Candidatus Joergenseniibacteriota</taxon>
    </lineage>
</organism>
<dbReference type="GO" id="GO:0000015">
    <property type="term" value="C:phosphopyruvate hydratase complex"/>
    <property type="evidence" value="ECO:0007669"/>
    <property type="project" value="InterPro"/>
</dbReference>
<dbReference type="PANTHER" id="PTHR11902:SF1">
    <property type="entry name" value="ENOLASE"/>
    <property type="match status" value="1"/>
</dbReference>
<dbReference type="EMBL" id="LCKF01000018">
    <property type="protein sequence ID" value="KKT91101.1"/>
    <property type="molecule type" value="Genomic_DNA"/>
</dbReference>
<dbReference type="InterPro" id="IPR000941">
    <property type="entry name" value="Enolase"/>
</dbReference>
<comment type="pathway">
    <text evidence="2">Carbohydrate degradation; glycolysis; pyruvate from D-glyceraldehyde 3-phosphate: step 4/5.</text>
</comment>
<dbReference type="GO" id="GO:0004634">
    <property type="term" value="F:phosphopyruvate hydratase activity"/>
    <property type="evidence" value="ECO:0007669"/>
    <property type="project" value="UniProtKB-EC"/>
</dbReference>
<keyword evidence="7" id="KW-0460">Magnesium</keyword>
<keyword evidence="8" id="KW-0324">Glycolysis</keyword>
<comment type="cofactor">
    <cofactor evidence="1">
        <name>Mg(2+)</name>
        <dbReference type="ChEBI" id="CHEBI:18420"/>
    </cofactor>
</comment>
<sequence>TELLTSVYADYFKKSKLLCTIEDPFDETDEKGFGMLFESLHGKWVVGDDLTTTHPKLIERFAEQKRINAVIIKPNQIGTVSEACLAIRLAKKVGIKTIVSHRSGETDDTFVIHLAKAGVADGVKIGAPARERILKFNELVRVFG</sequence>
<accession>A0A0G1L5D2</accession>
<dbReference type="InterPro" id="IPR020809">
    <property type="entry name" value="Enolase_CS"/>
</dbReference>
<comment type="caution">
    <text evidence="11">The sequence shown here is derived from an EMBL/GenBank/DDBJ whole genome shotgun (WGS) entry which is preliminary data.</text>
</comment>
<reference evidence="11 12" key="1">
    <citation type="journal article" date="2015" name="Nature">
        <title>rRNA introns, odd ribosomes, and small enigmatic genomes across a large radiation of phyla.</title>
        <authorList>
            <person name="Brown C.T."/>
            <person name="Hug L.A."/>
            <person name="Thomas B.C."/>
            <person name="Sharon I."/>
            <person name="Castelle C.J."/>
            <person name="Singh A."/>
            <person name="Wilkins M.J."/>
            <person name="Williams K.H."/>
            <person name="Banfield J.F."/>
        </authorList>
    </citation>
    <scope>NUCLEOTIDE SEQUENCE [LARGE SCALE GENOMIC DNA]</scope>
</reference>
<dbReference type="GO" id="GO:0000287">
    <property type="term" value="F:magnesium ion binding"/>
    <property type="evidence" value="ECO:0007669"/>
    <property type="project" value="InterPro"/>
</dbReference>
<proteinExistence type="inferred from homology"/>
<keyword evidence="6" id="KW-0964">Secreted</keyword>
<dbReference type="Gene3D" id="3.20.20.120">
    <property type="entry name" value="Enolase-like C-terminal domain"/>
    <property type="match status" value="1"/>
</dbReference>
<feature type="domain" description="Enolase C-terminal TIM barrel" evidence="10">
    <location>
        <begin position="2"/>
        <end position="143"/>
    </location>
</feature>
<evidence type="ECO:0000256" key="6">
    <source>
        <dbReference type="ARBA" id="ARBA00022525"/>
    </source>
</evidence>
<dbReference type="GO" id="GO:0006096">
    <property type="term" value="P:glycolytic process"/>
    <property type="evidence" value="ECO:0007669"/>
    <property type="project" value="UniProtKB-UniPathway"/>
</dbReference>
<dbReference type="Pfam" id="PF00113">
    <property type="entry name" value="Enolase_C"/>
    <property type="match status" value="1"/>
</dbReference>
<evidence type="ECO:0000256" key="4">
    <source>
        <dbReference type="ARBA" id="ARBA00012058"/>
    </source>
</evidence>
<dbReference type="SMART" id="SM01192">
    <property type="entry name" value="Enolase_C"/>
    <property type="match status" value="1"/>
</dbReference>
<dbReference type="PROSITE" id="PS00164">
    <property type="entry name" value="ENOLASE"/>
    <property type="match status" value="1"/>
</dbReference>
<dbReference type="Proteomes" id="UP000033966">
    <property type="component" value="Unassembled WGS sequence"/>
</dbReference>
<evidence type="ECO:0000256" key="5">
    <source>
        <dbReference type="ARBA" id="ARBA00017068"/>
    </source>
</evidence>
<dbReference type="InterPro" id="IPR020810">
    <property type="entry name" value="Enolase_C"/>
</dbReference>
<evidence type="ECO:0000256" key="2">
    <source>
        <dbReference type="ARBA" id="ARBA00005031"/>
    </source>
</evidence>
<evidence type="ECO:0000313" key="11">
    <source>
        <dbReference type="EMBL" id="KKT91101.1"/>
    </source>
</evidence>
<dbReference type="AlphaFoldDB" id="A0A0G1L5D2"/>
<evidence type="ECO:0000313" key="12">
    <source>
        <dbReference type="Proteomes" id="UP000033966"/>
    </source>
</evidence>
<gene>
    <name evidence="11" type="ORF">UW92_C0018G0001</name>
</gene>
<feature type="non-terminal residue" evidence="11">
    <location>
        <position position="1"/>
    </location>
</feature>
<dbReference type="PRINTS" id="PR00148">
    <property type="entry name" value="ENOLASE"/>
</dbReference>
<dbReference type="EC" id="4.2.1.11" evidence="4"/>
<name>A0A0G1L5D2_9BACT</name>
<dbReference type="PANTHER" id="PTHR11902">
    <property type="entry name" value="ENOLASE"/>
    <property type="match status" value="1"/>
</dbReference>
<evidence type="ECO:0000256" key="3">
    <source>
        <dbReference type="ARBA" id="ARBA00009604"/>
    </source>
</evidence>